<accession>A0A2T2ZZ61</accession>
<gene>
    <name evidence="2" type="ORF">BD289DRAFT_78962</name>
</gene>
<dbReference type="EMBL" id="KZ678548">
    <property type="protein sequence ID" value="PSR79986.1"/>
    <property type="molecule type" value="Genomic_DNA"/>
</dbReference>
<organism evidence="2 3">
    <name type="scientific">Coniella lustricola</name>
    <dbReference type="NCBI Taxonomy" id="2025994"/>
    <lineage>
        <taxon>Eukaryota</taxon>
        <taxon>Fungi</taxon>
        <taxon>Dikarya</taxon>
        <taxon>Ascomycota</taxon>
        <taxon>Pezizomycotina</taxon>
        <taxon>Sordariomycetes</taxon>
        <taxon>Sordariomycetidae</taxon>
        <taxon>Diaporthales</taxon>
        <taxon>Schizoparmaceae</taxon>
        <taxon>Coniella</taxon>
    </lineage>
</organism>
<feature type="compositionally biased region" description="Polar residues" evidence="1">
    <location>
        <begin position="15"/>
        <end position="26"/>
    </location>
</feature>
<reference evidence="2 3" key="1">
    <citation type="journal article" date="2018" name="Mycol. Prog.">
        <title>Coniella lustricola, a new species from submerged detritus.</title>
        <authorList>
            <person name="Raudabaugh D.B."/>
            <person name="Iturriaga T."/>
            <person name="Carver A."/>
            <person name="Mondo S."/>
            <person name="Pangilinan J."/>
            <person name="Lipzen A."/>
            <person name="He G."/>
            <person name="Amirebrahimi M."/>
            <person name="Grigoriev I.V."/>
            <person name="Miller A.N."/>
        </authorList>
    </citation>
    <scope>NUCLEOTIDE SEQUENCE [LARGE SCALE GENOMIC DNA]</scope>
    <source>
        <strain evidence="2 3">B22-T-1</strain>
    </source>
</reference>
<protein>
    <submittedName>
        <fullName evidence="2">Uncharacterized protein</fullName>
    </submittedName>
</protein>
<sequence length="174" mass="19126">MAAEREGGRRRAVASGSNEQLETSPRLTKRHGGNGCWQWICCCSSAGARPRPNVQGIQHCTYCQVGTCFLMCIASSRLQRSIFCGEKGFACWPESTSVGGRNCISQGPSNQDPSLFPSVLYVCRTAPVFYARQSRPLVFLFPDPVSLLTNSHCCCQPRALKRTRAGNAALENYR</sequence>
<name>A0A2T2ZZ61_9PEZI</name>
<dbReference type="Proteomes" id="UP000241462">
    <property type="component" value="Unassembled WGS sequence"/>
</dbReference>
<evidence type="ECO:0000256" key="1">
    <source>
        <dbReference type="SAM" id="MobiDB-lite"/>
    </source>
</evidence>
<dbReference type="AlphaFoldDB" id="A0A2T2ZZ61"/>
<evidence type="ECO:0000313" key="3">
    <source>
        <dbReference type="Proteomes" id="UP000241462"/>
    </source>
</evidence>
<dbReference type="InParanoid" id="A0A2T2ZZ61"/>
<proteinExistence type="predicted"/>
<keyword evidence="3" id="KW-1185">Reference proteome</keyword>
<feature type="region of interest" description="Disordered" evidence="1">
    <location>
        <begin position="1"/>
        <end position="31"/>
    </location>
</feature>
<evidence type="ECO:0000313" key="2">
    <source>
        <dbReference type="EMBL" id="PSR79986.1"/>
    </source>
</evidence>